<dbReference type="InterPro" id="IPR000276">
    <property type="entry name" value="GPCR_Rhodpsn"/>
</dbReference>
<feature type="transmembrane region" description="Helical" evidence="13">
    <location>
        <begin position="203"/>
        <end position="228"/>
    </location>
</feature>
<evidence type="ECO:0000256" key="13">
    <source>
        <dbReference type="SAM" id="Phobius"/>
    </source>
</evidence>
<feature type="domain" description="G-protein coupled receptors family 1 profile" evidence="14">
    <location>
        <begin position="56"/>
        <end position="315"/>
    </location>
</feature>
<dbReference type="InterPro" id="IPR017452">
    <property type="entry name" value="GPCR_Rhodpsn_7TM"/>
</dbReference>
<sequence>MNITSTHDPSDRMVTDVTATTEDHHEDEENPFAQSPYAIFGWSVVYGLLVVVALVGNLGICWIVIRNKRMQTVTNFFLASTAFADSNVIGFNTVFNFTYALNNDWYFGKAFCHFINFVPIGAVLASILSITVISLDRFVVIMYPLRRRTSRKTAKMTIAGIWLFSLGVAFPQCFFATITTEESGTRTTCSIQWPDGVSGRMRLGYQLSFMVISYFLPLIILAVSYVAMALRLCGSNNQVGHQNETQLRRIANNKKAVRMMMLVVVVFAICWCPYHLFFLADYIVSDSYHWEKIQQVYLAVFWVAMSSSMYNPFIYCWNNSRFKESFRELFHCGGARGHRSFAFRLRQRSRGA</sequence>
<dbReference type="SUPFAM" id="SSF81321">
    <property type="entry name" value="Family A G protein-coupled receptor-like"/>
    <property type="match status" value="1"/>
</dbReference>
<evidence type="ECO:0000256" key="8">
    <source>
        <dbReference type="ARBA" id="ARBA00023170"/>
    </source>
</evidence>
<dbReference type="Proteomes" id="UP000008144">
    <property type="component" value="Unassembled WGS sequence"/>
</dbReference>
<dbReference type="PANTHER" id="PTHR46925">
    <property type="entry name" value="G-PROTEIN COUPLED RECEPTOR TKR-1-RELATED"/>
    <property type="match status" value="1"/>
</dbReference>
<protein>
    <recommendedName>
        <fullName evidence="14">G-protein coupled receptors family 1 profile domain-containing protein</fullName>
    </recommendedName>
</protein>
<keyword evidence="9 11" id="KW-0807">Transducer</keyword>
<feature type="transmembrane region" description="Helical" evidence="13">
    <location>
        <begin position="156"/>
        <end position="178"/>
    </location>
</feature>
<evidence type="ECO:0000256" key="7">
    <source>
        <dbReference type="ARBA" id="ARBA00023139"/>
    </source>
</evidence>
<feature type="transmembrane region" description="Helical" evidence="13">
    <location>
        <begin position="77"/>
        <end position="101"/>
    </location>
</feature>
<dbReference type="InParanoid" id="F6VRB9"/>
<keyword evidence="6 13" id="KW-0472">Membrane</keyword>
<dbReference type="InterPro" id="IPR001681">
    <property type="entry name" value="Neurokn_rcpt"/>
</dbReference>
<comment type="subcellular location">
    <subcellularLocation>
        <location evidence="1">Cell membrane</location>
        <topology evidence="1">Multi-pass membrane protein</topology>
    </subcellularLocation>
</comment>
<evidence type="ECO:0000259" key="14">
    <source>
        <dbReference type="PROSITE" id="PS50262"/>
    </source>
</evidence>
<dbReference type="PRINTS" id="PR00244">
    <property type="entry name" value="NEUROKININR"/>
</dbReference>
<keyword evidence="7" id="KW-0449">Lipoprotein</keyword>
<dbReference type="Gene3D" id="1.20.1070.10">
    <property type="entry name" value="Rhodopsin 7-helix transmembrane proteins"/>
    <property type="match status" value="1"/>
</dbReference>
<keyword evidence="7" id="KW-0564">Palmitate</keyword>
<keyword evidence="3 11" id="KW-0812">Transmembrane</keyword>
<keyword evidence="8 11" id="KW-0675">Receptor</keyword>
<dbReference type="PROSITE" id="PS50262">
    <property type="entry name" value="G_PROTEIN_RECEP_F1_2"/>
    <property type="match status" value="1"/>
</dbReference>
<accession>F6VRB9</accession>
<proteinExistence type="inferred from homology"/>
<feature type="transmembrane region" description="Helical" evidence="13">
    <location>
        <begin position="39"/>
        <end position="65"/>
    </location>
</feature>
<comment type="similarity">
    <text evidence="11">Belongs to the G-protein coupled receptor 1 family.</text>
</comment>
<dbReference type="GO" id="GO:0005886">
    <property type="term" value="C:plasma membrane"/>
    <property type="evidence" value="ECO:0000318"/>
    <property type="project" value="GO_Central"/>
</dbReference>
<feature type="transmembrane region" description="Helical" evidence="13">
    <location>
        <begin position="296"/>
        <end position="317"/>
    </location>
</feature>
<evidence type="ECO:0000256" key="4">
    <source>
        <dbReference type="ARBA" id="ARBA00022989"/>
    </source>
</evidence>
<reference evidence="16" key="1">
    <citation type="journal article" date="2002" name="Science">
        <title>The draft genome of Ciona intestinalis: insights into chordate and vertebrate origins.</title>
        <authorList>
            <person name="Dehal P."/>
            <person name="Satou Y."/>
            <person name="Campbell R.K."/>
            <person name="Chapman J."/>
            <person name="Degnan B."/>
            <person name="De Tomaso A."/>
            <person name="Davidson B."/>
            <person name="Di Gregorio A."/>
            <person name="Gelpke M."/>
            <person name="Goodstein D.M."/>
            <person name="Harafuji N."/>
            <person name="Hastings K.E."/>
            <person name="Ho I."/>
            <person name="Hotta K."/>
            <person name="Huang W."/>
            <person name="Kawashima T."/>
            <person name="Lemaire P."/>
            <person name="Martinez D."/>
            <person name="Meinertzhagen I.A."/>
            <person name="Necula S."/>
            <person name="Nonaka M."/>
            <person name="Putnam N."/>
            <person name="Rash S."/>
            <person name="Saiga H."/>
            <person name="Satake M."/>
            <person name="Terry A."/>
            <person name="Yamada L."/>
            <person name="Wang H.G."/>
            <person name="Awazu S."/>
            <person name="Azumi K."/>
            <person name="Boore J."/>
            <person name="Branno M."/>
            <person name="Chin-Bow S."/>
            <person name="DeSantis R."/>
            <person name="Doyle S."/>
            <person name="Francino P."/>
            <person name="Keys D.N."/>
            <person name="Haga S."/>
            <person name="Hayashi H."/>
            <person name="Hino K."/>
            <person name="Imai K.S."/>
            <person name="Inaba K."/>
            <person name="Kano S."/>
            <person name="Kobayashi K."/>
            <person name="Kobayashi M."/>
            <person name="Lee B.I."/>
            <person name="Makabe K.W."/>
            <person name="Manohar C."/>
            <person name="Matassi G."/>
            <person name="Medina M."/>
            <person name="Mochizuki Y."/>
            <person name="Mount S."/>
            <person name="Morishita T."/>
            <person name="Miura S."/>
            <person name="Nakayama A."/>
            <person name="Nishizaka S."/>
            <person name="Nomoto H."/>
            <person name="Ohta F."/>
            <person name="Oishi K."/>
            <person name="Rigoutsos I."/>
            <person name="Sano M."/>
            <person name="Sasaki A."/>
            <person name="Sasakura Y."/>
            <person name="Shoguchi E."/>
            <person name="Shin-i T."/>
            <person name="Spagnuolo A."/>
            <person name="Stainier D."/>
            <person name="Suzuki M.M."/>
            <person name="Tassy O."/>
            <person name="Takatori N."/>
            <person name="Tokuoka M."/>
            <person name="Yagi K."/>
            <person name="Yoshizaki F."/>
            <person name="Wada S."/>
            <person name="Zhang C."/>
            <person name="Hyatt P.D."/>
            <person name="Larimer F."/>
            <person name="Detter C."/>
            <person name="Doggett N."/>
            <person name="Glavina T."/>
            <person name="Hawkins T."/>
            <person name="Richardson P."/>
            <person name="Lucas S."/>
            <person name="Kohara Y."/>
            <person name="Levine M."/>
            <person name="Satoh N."/>
            <person name="Rokhsar D.S."/>
        </authorList>
    </citation>
    <scope>NUCLEOTIDE SEQUENCE [LARGE SCALE GENOMIC DNA]</scope>
</reference>
<evidence type="ECO:0000256" key="12">
    <source>
        <dbReference type="SAM" id="MobiDB-lite"/>
    </source>
</evidence>
<dbReference type="PRINTS" id="PR00237">
    <property type="entry name" value="GPCRRHODOPSN"/>
</dbReference>
<reference evidence="15" key="3">
    <citation type="submission" date="2025-09" db="UniProtKB">
        <authorList>
            <consortium name="Ensembl"/>
        </authorList>
    </citation>
    <scope>IDENTIFICATION</scope>
</reference>
<dbReference type="FunCoup" id="F6VRB9">
    <property type="interactions" value="1"/>
</dbReference>
<evidence type="ECO:0000256" key="11">
    <source>
        <dbReference type="RuleBase" id="RU000688"/>
    </source>
</evidence>
<dbReference type="HOGENOM" id="CLU_009579_6_1_1"/>
<keyword evidence="5 11" id="KW-0297">G-protein coupled receptor</keyword>
<keyword evidence="16" id="KW-1185">Reference proteome</keyword>
<feature type="disulfide bond" evidence="10">
    <location>
        <begin position="112"/>
        <end position="189"/>
    </location>
</feature>
<evidence type="ECO:0000256" key="2">
    <source>
        <dbReference type="ARBA" id="ARBA00022475"/>
    </source>
</evidence>
<keyword evidence="2" id="KW-1003">Cell membrane</keyword>
<dbReference type="GO" id="GO:0004995">
    <property type="term" value="F:tachykinin receptor activity"/>
    <property type="evidence" value="ECO:0000318"/>
    <property type="project" value="GO_Central"/>
</dbReference>
<name>F6VRB9_CIOIN</name>
<evidence type="ECO:0000313" key="15">
    <source>
        <dbReference type="Ensembl" id="ENSCINP00000000689.3"/>
    </source>
</evidence>
<dbReference type="STRING" id="7719.ENSCINP00000000689"/>
<dbReference type="FunFam" id="1.20.1070.10:FF:000840">
    <property type="entry name" value="tachykinin receptor isoform X2"/>
    <property type="match status" value="1"/>
</dbReference>
<dbReference type="PROSITE" id="PS00237">
    <property type="entry name" value="G_PROTEIN_RECEP_F1_1"/>
    <property type="match status" value="1"/>
</dbReference>
<dbReference type="OMA" id="HLSKWKY"/>
<evidence type="ECO:0000256" key="5">
    <source>
        <dbReference type="ARBA" id="ARBA00023040"/>
    </source>
</evidence>
<keyword evidence="4 13" id="KW-1133">Transmembrane helix</keyword>
<evidence type="ECO:0000256" key="9">
    <source>
        <dbReference type="ARBA" id="ARBA00023224"/>
    </source>
</evidence>
<reference evidence="15" key="2">
    <citation type="submission" date="2025-08" db="UniProtKB">
        <authorList>
            <consortium name="Ensembl"/>
        </authorList>
    </citation>
    <scope>IDENTIFICATION</scope>
</reference>
<evidence type="ECO:0000313" key="16">
    <source>
        <dbReference type="Proteomes" id="UP000008144"/>
    </source>
</evidence>
<feature type="transmembrane region" description="Helical" evidence="13">
    <location>
        <begin position="256"/>
        <end position="276"/>
    </location>
</feature>
<dbReference type="Pfam" id="PF00001">
    <property type="entry name" value="7tm_1"/>
    <property type="match status" value="1"/>
</dbReference>
<dbReference type="SMART" id="SM01381">
    <property type="entry name" value="7TM_GPCR_Srsx"/>
    <property type="match status" value="1"/>
</dbReference>
<evidence type="ECO:0000256" key="6">
    <source>
        <dbReference type="ARBA" id="ARBA00023136"/>
    </source>
</evidence>
<organism evidence="15 16">
    <name type="scientific">Ciona intestinalis</name>
    <name type="common">Transparent sea squirt</name>
    <name type="synonym">Ascidia intestinalis</name>
    <dbReference type="NCBI Taxonomy" id="7719"/>
    <lineage>
        <taxon>Eukaryota</taxon>
        <taxon>Metazoa</taxon>
        <taxon>Chordata</taxon>
        <taxon>Tunicata</taxon>
        <taxon>Ascidiacea</taxon>
        <taxon>Phlebobranchia</taxon>
        <taxon>Cionidae</taxon>
        <taxon>Ciona</taxon>
    </lineage>
</organism>
<evidence type="ECO:0000256" key="1">
    <source>
        <dbReference type="ARBA" id="ARBA00004651"/>
    </source>
</evidence>
<dbReference type="CDD" id="cd15390">
    <property type="entry name" value="7tmA_TACR"/>
    <property type="match status" value="1"/>
</dbReference>
<feature type="transmembrane region" description="Helical" evidence="13">
    <location>
        <begin position="113"/>
        <end position="135"/>
    </location>
</feature>
<keyword evidence="10" id="KW-1015">Disulfide bond</keyword>
<dbReference type="PANTHER" id="PTHR46925:SF2">
    <property type="entry name" value="G-PROTEIN COUPLED RECEPTOR TKR-1-RELATED"/>
    <property type="match status" value="1"/>
</dbReference>
<dbReference type="Ensembl" id="ENSCINT00000000689.3">
    <property type="protein sequence ID" value="ENSCINP00000000689.3"/>
    <property type="gene ID" value="ENSCING00000000378.3"/>
</dbReference>
<evidence type="ECO:0000256" key="10">
    <source>
        <dbReference type="PIRSR" id="PIRSR601681-50"/>
    </source>
</evidence>
<evidence type="ECO:0000256" key="3">
    <source>
        <dbReference type="ARBA" id="ARBA00022692"/>
    </source>
</evidence>
<feature type="region of interest" description="Disordered" evidence="12">
    <location>
        <begin position="1"/>
        <end position="29"/>
    </location>
</feature>
<dbReference type="AlphaFoldDB" id="F6VRB9"/>
<dbReference type="GeneTree" id="ENSGT00940000154336"/>